<feature type="compositionally biased region" description="Polar residues" evidence="1">
    <location>
        <begin position="456"/>
        <end position="468"/>
    </location>
</feature>
<evidence type="ECO:0000256" key="1">
    <source>
        <dbReference type="SAM" id="MobiDB-lite"/>
    </source>
</evidence>
<feature type="region of interest" description="Disordered" evidence="1">
    <location>
        <begin position="1289"/>
        <end position="1317"/>
    </location>
</feature>
<evidence type="ECO:0000256" key="2">
    <source>
        <dbReference type="SAM" id="Phobius"/>
    </source>
</evidence>
<dbReference type="GO" id="GO:0035556">
    <property type="term" value="P:intracellular signal transduction"/>
    <property type="evidence" value="ECO:0007669"/>
    <property type="project" value="InterPro"/>
</dbReference>
<feature type="region of interest" description="Disordered" evidence="1">
    <location>
        <begin position="1159"/>
        <end position="1178"/>
    </location>
</feature>
<feature type="region of interest" description="Disordered" evidence="1">
    <location>
        <begin position="450"/>
        <end position="482"/>
    </location>
</feature>
<dbReference type="VEuPathDB" id="GiardiaDB:GL50581_1285"/>
<dbReference type="InterPro" id="IPR001054">
    <property type="entry name" value="A/G_cyclase"/>
</dbReference>
<proteinExistence type="predicted"/>
<feature type="transmembrane region" description="Helical" evidence="2">
    <location>
        <begin position="169"/>
        <end position="187"/>
    </location>
</feature>
<dbReference type="GO" id="GO:0009190">
    <property type="term" value="P:cyclic nucleotide biosynthetic process"/>
    <property type="evidence" value="ECO:0007669"/>
    <property type="project" value="InterPro"/>
</dbReference>
<feature type="transmembrane region" description="Helical" evidence="2">
    <location>
        <begin position="2035"/>
        <end position="2054"/>
    </location>
</feature>
<feature type="transmembrane region" description="Helical" evidence="2">
    <location>
        <begin position="62"/>
        <end position="80"/>
    </location>
</feature>
<feature type="compositionally biased region" description="Polar residues" evidence="1">
    <location>
        <begin position="1358"/>
        <end position="1373"/>
    </location>
</feature>
<feature type="transmembrane region" description="Helical" evidence="2">
    <location>
        <begin position="2121"/>
        <end position="2139"/>
    </location>
</feature>
<keyword evidence="2" id="KW-0472">Membrane</keyword>
<keyword evidence="2" id="KW-0812">Transmembrane</keyword>
<feature type="region of interest" description="Disordered" evidence="1">
    <location>
        <begin position="525"/>
        <end position="558"/>
    </location>
</feature>
<feature type="compositionally biased region" description="Low complexity" evidence="1">
    <location>
        <begin position="469"/>
        <end position="482"/>
    </location>
</feature>
<name>C6LRA3_GIAIB</name>
<dbReference type="OMA" id="MYLLVIN"/>
<feature type="region of interest" description="Disordered" evidence="1">
    <location>
        <begin position="2471"/>
        <end position="2507"/>
    </location>
</feature>
<feature type="transmembrane region" description="Helical" evidence="2">
    <location>
        <begin position="2089"/>
        <end position="2109"/>
    </location>
</feature>
<protein>
    <recommendedName>
        <fullName evidence="3">Guanylate cyclase domain-containing protein</fullName>
    </recommendedName>
</protein>
<feature type="region of interest" description="Disordered" evidence="1">
    <location>
        <begin position="1334"/>
        <end position="1389"/>
    </location>
</feature>
<reference evidence="4 5" key="1">
    <citation type="journal article" date="2009" name="PLoS Pathog.">
        <title>Draft genome sequencing of giardia intestinalis assemblage B isolate GS: is human giardiasis caused by two different species?</title>
        <authorList>
            <person name="Franzen O."/>
            <person name="Jerlstrom-Hultqvist J."/>
            <person name="Castro E."/>
            <person name="Sherwood E."/>
            <person name="Ankarklev J."/>
            <person name="Reiner D.S."/>
            <person name="Palm D."/>
            <person name="Andersson J.O."/>
            <person name="Andersson B."/>
            <person name="Svard S.G."/>
        </authorList>
    </citation>
    <scope>NUCLEOTIDE SEQUENCE [LARGE SCALE GENOMIC DNA]</scope>
    <source>
        <strain evidence="5">ATCC 50581 / GS clone H7</strain>
    </source>
</reference>
<gene>
    <name evidence="4" type="ORF">GL50581_1285</name>
</gene>
<comment type="caution">
    <text evidence="4">The sequence shown here is derived from an EMBL/GenBank/DDBJ whole genome shotgun (WGS) entry which is preliminary data.</text>
</comment>
<feature type="compositionally biased region" description="Polar residues" evidence="1">
    <location>
        <begin position="1760"/>
        <end position="1770"/>
    </location>
</feature>
<sequence>MLSDPNVESFVTDHTSTQIHFIQQIKRKNAAYAIQIVSLSVSLILSLVVAVLQQTIIQSMRFLVVATVEMTLHAFFIIFIENHYDVHCQHTSEFHSIKSFTITYKPCACFISTISNTIHMLNTLGCLSSLGYLVILNMYTTDSLAISIYAFLSSYLITNSPVPTGQQSYFYRTIQVVVLLIFISALVKALKGSTLIILLISILFVQTISSHFSSEQLNKRPLQLIRDSQVLQLLSNQFIAKTFSNLLPHRALDYLLQDRDIRLQVHANMYLLVINIDIAYFRMKLQKHMCTSTGMHAKLTSSNAKIPPLTDCYTNHIIASIINQFISCIDTILLDDFPQLTKVYSNLDTIKVIAGESFTQYNNRQNPKHVEFDTGSAEPKDYMKILSTFALLVSKCAEIFSLRVDSVITFGDLAIGFMGSYQMSCYEVFGAPVALATKLYEKIVMYNQDETRRSESSATSDSQSYKNDSTWSQSTTSTNSASLISSNRNALTVDDHGEKPFAYSSKSHSTKCSLSLSKDSPSCSAHEPVPLYSDIDPPSFDNKPSHTLSKGTGTDADPHANILPPSGMSFSQANQFVTESLVDFIELPSNVYFSVVNMLSRPLEEYGNRGTEGSDTITSDVVCSDILSDDPQPLTNTDLESSMNFRRFLAARRGNTRAAFYSKRRSVIKALNTTTSPTDDKFPQKLIFLNQHSDSNSSMHHRHKARSRSSTTPQTVAFNSTFFYSSSSTNSMRLWSPKNLKIDALYVNNALNQLSYPSSSKASSPNLQEVCDVKMSINQISLDGLSAFPLVIEYPSRITHKHRNFLFYKPPLYMFYNSIKLTLSGSSLSSNSSVTLPSHHSLGMLSFTNHNYSLIVCLLAFGLKYRILVAEQGAAQKNKHQAHCIAKSEEHIQSSASGSIDHSVGEVASSSRATHDTLSFSECTDTRVSSASVQKDEKLLKYDCWDADTSYQLLLQTDESILRAKDPKSSAYRALNILDSIPIYNSRAMRKLFRLLNTDLERFDRVITSLNKSLLPQSKMCENSAAPVNTNLDFNSLVANAGLFRAKKQHDNEWSSLLREVKMTVIKNMDNTMDFHSCPDHDSSHISSVIYPLSGDPTFITTSSDSQSASVVTPVLDSVATEHLPFAPASSNVLSTQNLSDSRATNLYMQNSQLLPSNVMAPENLPIPGQQNSSKSKSNDLNLKALMTIVSRKAESFDSSGVNIDSAFPIHYFKRRSYSYVDFSANKLDVLYSNIGRKSTAHLATNNFSLLEHNQEPKEFNACLRNSQINELKTFSQALGKRIHKANANRNKLDSPSGLTSVHYSSPRPPFHNHADDNAEIPLFTLKSPSVEHSFASDSGAESLPETPKSVASHLPTHRSTLSHICKSISPSSGVDEDRGENCSQKKNSYSLARPYGKANKVHATTLQESDDSMHALSLVRESDQSDSTDNLSDIQFSRANPSMLSNITDKAPTAVSEPLLYPLPAGPSAHLKTVGPNTPSFGGLTEGTSNPPTAMDSYSCLYKLGIASENDETENSVQSVVLYNGSMHLPDAGEQDTVPMSVLAQLPGGKNTMGGNPRPIAKQLSDLHDGTVTSLSITSCTDSPRNRSIRSSISLKSKVPSYKQSSYTDGLDDDVLFNPHIWQTDSFITLVKPATGKPNINNSNTVNATGRSIETSFHATTSHAFKDMVATRTAPTPAYTPANLLNITQYKSIVYATFGVAFDLVARPSICISSVPSVRPVFSSSSLQSGPFTDSKKNYENITAKSKTGDVPGEDRCTTSRQNTDSDAAQESLIQTHERHNKFLHSKWRSMIYLKRCSLNAALSYIQLSDTTEDEEAYETSGSWSPIEVERLAAYPPAPAPVSATDAEIPESSSARSFFSCARLKRISNGEPEHIHKSTGGRYKWLYSISTSMRPFLKFLLRPLICKSLVEEHVSLLTTLTSGYLLRIFFDVLFYAMFLLMLFGAYETTESNQHVYLLYIYGRLLTFMSPCQNQEPPVHSLTNTFCSPSSFMSSVKSCNLSLSNLLRITKLDSTSTGLASVLVQNYTQLQHFHVFLGALLCSRILLILLRAFMASRKSRMIVSTRAVLLVKLMKEHPILYRLVQSTRYIINVIDIVSGSVLILIKTFILYEYFRSPQGRTISDFVFFFLLILITWSSIPIELSPLCNTSTGATLSLYTHICANTIFFLDSKDYVALVLRAFKELRYVWLIISYYIFNSLRKTANSHIISNATNMDTHLLMQDTQAISVPEPQVMCLVQTNYASILRAIRDEGSAKTIWGVYRVIRQKFPHCDSHLIAYLSSAFSKADVKQSESVTYQTFQDTFFLANKLPSIRNLRSGIYFLCVICCIMRVVFSQLDLYQAMINHVTQGIFIYSETKKLIRFIAYNKLEKIFFDLYLHTISSFCNILTYQAECIHKSINMNRNFSYIGRQLKLVGLTSDLIYDSEIQLPCSAVEGTDINLLKRVRTWPLAILYFLPAKLLAALHKGSAKHKKSSSAPNIKTQKLNGDVKRHSSHSPASVHISSTANQPDKKITSVASFANIHDCYDISKSLESLFTERSTSSPQPPYLYSKEELHQIIKLSKFSSWRKYAVFRSCYNSCNFSFRYLYDLDTLKLVLANKFSMKICDENMYAVKPDTVFEPYYSKTLAGILRALLAYKDRRFNTMPSPFLFIPPSYMLCIAVTELYDAIVEEGAHITLLKYMSLLKIINDTVACDSNLLYIQKDLTFYIIYNSPHLSKFSSIHTVSDPMDCYTAIFYLCKIAYSIKKLFLWELEKRFYTQTFRVFGYINLHHELNICLVGRRLNRLDILDITALHERIRSIALICGPFDIVIQDELYKIAKEVHRMGTSTRGMLNMEIDEAGIYKKLLNIGEGI</sequence>
<evidence type="ECO:0000313" key="5">
    <source>
        <dbReference type="Proteomes" id="UP000002488"/>
    </source>
</evidence>
<feature type="transmembrane region" description="Helical" evidence="2">
    <location>
        <begin position="1925"/>
        <end position="1947"/>
    </location>
</feature>
<feature type="transmembrane region" description="Helical" evidence="2">
    <location>
        <begin position="30"/>
        <end position="50"/>
    </location>
</feature>
<dbReference type="OrthoDB" id="10691967at2759"/>
<feature type="transmembrane region" description="Helical" evidence="2">
    <location>
        <begin position="130"/>
        <end position="157"/>
    </location>
</feature>
<dbReference type="EMBL" id="ACGJ01001805">
    <property type="protein sequence ID" value="EET01451.1"/>
    <property type="molecule type" value="Genomic_DNA"/>
</dbReference>
<dbReference type="PROSITE" id="PS50125">
    <property type="entry name" value="GUANYLATE_CYCLASE_2"/>
    <property type="match status" value="1"/>
</dbReference>
<dbReference type="Proteomes" id="UP000002488">
    <property type="component" value="Unassembled WGS sequence"/>
</dbReference>
<feature type="compositionally biased region" description="Low complexity" evidence="1">
    <location>
        <begin position="2495"/>
        <end position="2504"/>
    </location>
</feature>
<evidence type="ECO:0000313" key="4">
    <source>
        <dbReference type="EMBL" id="EET01451.1"/>
    </source>
</evidence>
<feature type="region of interest" description="Disordered" evidence="1">
    <location>
        <begin position="1726"/>
        <end position="1770"/>
    </location>
</feature>
<evidence type="ECO:0000259" key="3">
    <source>
        <dbReference type="PROSITE" id="PS50125"/>
    </source>
</evidence>
<feature type="domain" description="Guanylate cyclase" evidence="3">
    <location>
        <begin position="272"/>
        <end position="440"/>
    </location>
</feature>
<keyword evidence="2" id="KW-1133">Transmembrane helix</keyword>
<accession>C6LRA3</accession>
<organism evidence="4 5">
    <name type="scientific">Giardia intestinalis (strain ATCC 50581 / GS clone H7)</name>
    <name type="common">Giardia lamblia</name>
    <dbReference type="NCBI Taxonomy" id="598745"/>
    <lineage>
        <taxon>Eukaryota</taxon>
        <taxon>Metamonada</taxon>
        <taxon>Diplomonadida</taxon>
        <taxon>Hexamitidae</taxon>
        <taxon>Giardiinae</taxon>
        <taxon>Giardia</taxon>
    </lineage>
</organism>